<evidence type="ECO:0008006" key="4">
    <source>
        <dbReference type="Google" id="ProtNLM"/>
    </source>
</evidence>
<keyword evidence="3" id="KW-1185">Reference proteome</keyword>
<gene>
    <name evidence="2" type="ORF">SAMN05421824_0345</name>
</gene>
<dbReference type="EMBL" id="FOFN01000001">
    <property type="protein sequence ID" value="SEP79827.1"/>
    <property type="molecule type" value="Genomic_DNA"/>
</dbReference>
<evidence type="ECO:0000256" key="1">
    <source>
        <dbReference type="SAM" id="SignalP"/>
    </source>
</evidence>
<dbReference type="Gene3D" id="2.60.40.1930">
    <property type="match status" value="1"/>
</dbReference>
<dbReference type="OrthoDB" id="679547at2"/>
<organism evidence="2 3">
    <name type="scientific">Hyunsoonleella jejuensis</name>
    <dbReference type="NCBI Taxonomy" id="419940"/>
    <lineage>
        <taxon>Bacteria</taxon>
        <taxon>Pseudomonadati</taxon>
        <taxon>Bacteroidota</taxon>
        <taxon>Flavobacteriia</taxon>
        <taxon>Flavobacteriales</taxon>
        <taxon>Flavobacteriaceae</taxon>
    </lineage>
</organism>
<sequence length="799" mass="91952">MNKLFFYCLRLVCITCVLQFSSVLSAQENAIKSLVSSFENFTSPYRETAYCHLNKSTYIKGEPLGFKAYVLDKHTKTPSVLTKNLYCVILDSLDNIVKQKLIKIDRGIAHNTFSLDSVFKTGKYTFKAYTNWMKNFDEPSAFIERFRVIDPEQTKTVKRQKVANELDAQFLPEGGHFVHNVKTNVGVTIKNAQGYGVPNISASVFDSDNKFITNFQTNTLGTGRFLLYPDSDKTYTVKFNYLNSPFEYTIRDIEARGIAIHVNKSREKLAIELKTNPETLENIQGKPYKLTVHNGKSIKVININFDNIELIQLIDFKDLFSGINTITLFNEVNQPILERLFFNYEGINMVNLKNPQFIPKRDSLNITIPIIHSHDKDDIFHLSVSILPEGTKSYNKHQNIISYTYLQPYLKGYVEHAAYYFTDITRQKEYELDNLLITQGWSSYNWNNIFNYDGNNNYVFEDGIVIKGNSPDKEDKSFIIYPLKNTDGYMIDLPANEPSFLKAGFYPQQKETLNLSILNNKGKAKKANLYIQFSPTKIPEFNTNMFEPIPPKKETITELKTSKPFDELDLSMAQNLKEVIVKATSRETRIARIKGSSYMKIDVFDDIKRMLNLSLPTYINTYMPGFFANEQRGVLTITNRNVQSFNNNNVAPLVFLDDVQLNSLEFLVNFDMSRVDYIAYDRHGFGEGLRGSGGVIKIYTSNVFPGKKQSEYFRKFDFPLAFSEPKTYYVPKYEYYNTDFYKEYGVVDWIPNAKIDNDENLNFTIFNPAGTNMKIYIEGISNKGIVLSNNTLLNVKESN</sequence>
<dbReference type="Proteomes" id="UP000198999">
    <property type="component" value="Unassembled WGS sequence"/>
</dbReference>
<name>A0A1H9ATM5_9FLAO</name>
<reference evidence="2 3" key="1">
    <citation type="submission" date="2016-10" db="EMBL/GenBank/DDBJ databases">
        <authorList>
            <person name="de Groot N.N."/>
        </authorList>
    </citation>
    <scope>NUCLEOTIDE SEQUENCE [LARGE SCALE GENOMIC DNA]</scope>
    <source>
        <strain evidence="2 3">DSM 21035</strain>
    </source>
</reference>
<keyword evidence="1" id="KW-0732">Signal</keyword>
<protein>
    <recommendedName>
        <fullName evidence="4">TonB-dependent Receptor Plug Domain</fullName>
    </recommendedName>
</protein>
<dbReference type="RefSeq" id="WP_143064727.1">
    <property type="nucleotide sequence ID" value="NZ_FOFN01000001.1"/>
</dbReference>
<evidence type="ECO:0000313" key="3">
    <source>
        <dbReference type="Proteomes" id="UP000198999"/>
    </source>
</evidence>
<evidence type="ECO:0000313" key="2">
    <source>
        <dbReference type="EMBL" id="SEP79827.1"/>
    </source>
</evidence>
<accession>A0A1H9ATM5</accession>
<dbReference type="AlphaFoldDB" id="A0A1H9ATM5"/>
<dbReference type="STRING" id="419940.SAMN05421824_0345"/>
<proteinExistence type="predicted"/>
<feature type="chain" id="PRO_5011663369" description="TonB-dependent Receptor Plug Domain" evidence="1">
    <location>
        <begin position="27"/>
        <end position="799"/>
    </location>
</feature>
<feature type="signal peptide" evidence="1">
    <location>
        <begin position="1"/>
        <end position="26"/>
    </location>
</feature>